<evidence type="ECO:0000256" key="1">
    <source>
        <dbReference type="ARBA" id="ARBA00007835"/>
    </source>
</evidence>
<keyword evidence="5 7" id="KW-0443">Lipid metabolism</keyword>
<dbReference type="Gene3D" id="3.60.60.30">
    <property type="match status" value="1"/>
</dbReference>
<keyword evidence="4 7" id="KW-0442">Lipid degradation</keyword>
<evidence type="ECO:0000256" key="6">
    <source>
        <dbReference type="ARBA" id="ARBA00023180"/>
    </source>
</evidence>
<keyword evidence="3 7" id="KW-0378">Hydrolase</keyword>
<evidence type="ECO:0000256" key="4">
    <source>
        <dbReference type="ARBA" id="ARBA00022963"/>
    </source>
</evidence>
<comment type="similarity">
    <text evidence="1 7">Belongs to the phospholipase B-like family.</text>
</comment>
<keyword evidence="2" id="KW-0732">Signal</keyword>
<evidence type="ECO:0000256" key="5">
    <source>
        <dbReference type="ARBA" id="ARBA00023098"/>
    </source>
</evidence>
<feature type="non-terminal residue" evidence="8">
    <location>
        <position position="1"/>
    </location>
</feature>
<accession>A0A1E1XT34</accession>
<dbReference type="GO" id="GO:0004620">
    <property type="term" value="F:phospholipase activity"/>
    <property type="evidence" value="ECO:0007669"/>
    <property type="project" value="InterPro"/>
</dbReference>
<dbReference type="Pfam" id="PF04916">
    <property type="entry name" value="Phospholip_B"/>
    <property type="match status" value="1"/>
</dbReference>
<protein>
    <recommendedName>
        <fullName evidence="7">Phospholipase B-like</fullName>
        <ecNumber evidence="7">3.1.1.-</ecNumber>
    </recommendedName>
</protein>
<evidence type="ECO:0000313" key="8">
    <source>
        <dbReference type="EMBL" id="JAU02247.1"/>
    </source>
</evidence>
<reference evidence="8" key="1">
    <citation type="submission" date="2016-09" db="EMBL/GenBank/DDBJ databases">
        <authorList>
            <person name="Capua I."/>
            <person name="De Benedictis P."/>
            <person name="Joannis T."/>
            <person name="Lombin L.H."/>
            <person name="Cattoli G."/>
        </authorList>
    </citation>
    <scope>NUCLEOTIDE SEQUENCE</scope>
</reference>
<dbReference type="EC" id="3.1.1.-" evidence="7"/>
<evidence type="ECO:0000256" key="7">
    <source>
        <dbReference type="RuleBase" id="RU364138"/>
    </source>
</evidence>
<dbReference type="PANTHER" id="PTHR12370">
    <property type="entry name" value="PHOSPHOLIPASE B-RELATED"/>
    <property type="match status" value="1"/>
</dbReference>
<name>A0A1E1XT34_AMBSC</name>
<reference evidence="8" key="2">
    <citation type="journal article" date="2017" name="Front. Cell. Infect. Microbiol.">
        <title>Analysis of the Salivary Gland Transcriptome of Unfed and Partially Fed Amblyomma sculptum Ticks and Descriptive Proteome of the Saliva.</title>
        <authorList>
            <person name="Esteves E."/>
            <person name="Maruyama S.R."/>
            <person name="Kawahara R."/>
            <person name="Fujita A."/>
            <person name="Martins L.A."/>
            <person name="Righi A.A."/>
            <person name="Costa F.B."/>
            <person name="Palmisano G."/>
            <person name="Labruna M.B."/>
            <person name="Sa-Nunes A."/>
            <person name="Ribeiro J.M.C."/>
            <person name="Fogaca A.C."/>
        </authorList>
    </citation>
    <scope>NUCLEOTIDE SEQUENCE</scope>
</reference>
<proteinExistence type="evidence at transcript level"/>
<sequence length="271" mass="30734">WAYLEVESSNKFKDDIQAYAAGALEAYLTRQLMEDQWENMFAHYCDNQTEFCAKLNGFLQQNLDYSRRNEEQLRASDPYWNLIHLQMQQMLGLSDAFENITLDTSRKLTNVTRALFFSLVGDFIDLEAALRRTEDLQSFSIVPACSALVKVVGDYEDIYLAHDAWFLYRSMLRIQKKYIFPWHYTPSATGPGGIIPGHTVTMSSYAGKLVSLDDFYLTSAGLVKSQSTSLRHSSSSNMASSCLYTCVGFCSLVLRNQIQIHCSTSSFLVSS</sequence>
<organism evidence="8">
    <name type="scientific">Amblyomma sculptum</name>
    <name type="common">Tick</name>
    <dbReference type="NCBI Taxonomy" id="1581419"/>
    <lineage>
        <taxon>Eukaryota</taxon>
        <taxon>Metazoa</taxon>
        <taxon>Ecdysozoa</taxon>
        <taxon>Arthropoda</taxon>
        <taxon>Chelicerata</taxon>
        <taxon>Arachnida</taxon>
        <taxon>Acari</taxon>
        <taxon>Parasitiformes</taxon>
        <taxon>Ixodida</taxon>
        <taxon>Ixodoidea</taxon>
        <taxon>Ixodidae</taxon>
        <taxon>Amblyomminae</taxon>
        <taxon>Amblyomma</taxon>
    </lineage>
</organism>
<evidence type="ECO:0000256" key="2">
    <source>
        <dbReference type="ARBA" id="ARBA00022729"/>
    </source>
</evidence>
<dbReference type="AlphaFoldDB" id="A0A1E1XT34"/>
<dbReference type="PANTHER" id="PTHR12370:SF3">
    <property type="entry name" value="PHOSPHOLIPASE B-LIKE 2-RELATED"/>
    <property type="match status" value="1"/>
</dbReference>
<evidence type="ECO:0000256" key="3">
    <source>
        <dbReference type="ARBA" id="ARBA00022801"/>
    </source>
</evidence>
<dbReference type="InterPro" id="IPR007000">
    <property type="entry name" value="PLipase_B-like"/>
</dbReference>
<keyword evidence="6" id="KW-0325">Glycoprotein</keyword>
<dbReference type="GO" id="GO:0009395">
    <property type="term" value="P:phospholipid catabolic process"/>
    <property type="evidence" value="ECO:0007669"/>
    <property type="project" value="TreeGrafter"/>
</dbReference>
<dbReference type="EMBL" id="GFAA01001188">
    <property type="protein sequence ID" value="JAU02247.1"/>
    <property type="molecule type" value="mRNA"/>
</dbReference>
<dbReference type="GO" id="GO:0005576">
    <property type="term" value="C:extracellular region"/>
    <property type="evidence" value="ECO:0007669"/>
    <property type="project" value="TreeGrafter"/>
</dbReference>
<comment type="function">
    <text evidence="7">Putative phospholipase.</text>
</comment>